<dbReference type="PANTHER" id="PTHR10048:SF15">
    <property type="entry name" value="PHOSPHATIDYLINOSITOL 4-KINASE ALPHA"/>
    <property type="match status" value="1"/>
</dbReference>
<dbReference type="Gene3D" id="1.25.40.70">
    <property type="entry name" value="Phosphatidylinositol 3-kinase, accessory domain (PIK)"/>
    <property type="match status" value="1"/>
</dbReference>
<evidence type="ECO:0000256" key="1">
    <source>
        <dbReference type="ARBA" id="ARBA00004287"/>
    </source>
</evidence>
<dbReference type="InterPro" id="IPR000403">
    <property type="entry name" value="PI3/4_kinase_cat_dom"/>
</dbReference>
<dbReference type="FunFam" id="1.25.40.70:FF:000013">
    <property type="entry name" value="Phosphatidylinositol 4-kinase alpha 1"/>
    <property type="match status" value="1"/>
</dbReference>
<evidence type="ECO:0000256" key="4">
    <source>
        <dbReference type="ARBA" id="ARBA00022679"/>
    </source>
</evidence>
<dbReference type="FunFam" id="3.30.1010.10:FF:000012">
    <property type="entry name" value="Phosphatidylinositol 4-kinase alpha 1"/>
    <property type="match status" value="1"/>
</dbReference>
<dbReference type="InterPro" id="IPR016024">
    <property type="entry name" value="ARM-type_fold"/>
</dbReference>
<dbReference type="Pfam" id="PF00454">
    <property type="entry name" value="PI3_PI4_kinase"/>
    <property type="match status" value="1"/>
</dbReference>
<dbReference type="InterPro" id="IPR045495">
    <property type="entry name" value="PI4K_N"/>
</dbReference>
<proteinExistence type="inferred from homology"/>
<dbReference type="EC" id="2.7.1.67" evidence="3"/>
<dbReference type="InterPro" id="IPR015433">
    <property type="entry name" value="PI3/4_kinase"/>
</dbReference>
<sequence length="2105" mass="231421">MEALIELCDLIALNPLQFPDKLSWICDKCPPPEYLSAGSPRVSRSQLNAVIAVARFISKCSDSPDLRPKSVVIEFLRSIPFSFTQSFWPHPFSADFVASFFLDFIGYVSKAAQSSPDFSEEVAGFTGEVVLSAIAQPNSIIARAFLVALSQNFLAIESPAANKLVTCLIEQFAAGPGPITPVELNAGNSDNSSSQSSPPNGNHQPNGSPTSNVSCSSSGAASKAAGDDATASTASSRGSVVTNGGSHIWRSNADQLAQNLGLNDGALGGSSSGQQVVSFEEESVEFLERQEIAFKVIAHVLEKVRVDPALLEQARLIGKKQIQSMSAFLKIRKRDWHEQGSSLKARINTKLSVYKAAVSMKIKSLSALDSDSRSVKRLVYEAVAILIDAAEACLLSGWRKLKTCEELFSSLLLGVAQIAIARGGQPLRILLIRLKPIVLNVCAQPETWSNNQGTMFDSVTKASCQIIESCWAKERAPVDTYIMGLATSIRERNDYGEQDNQDKPAIPFVQLNVIRLFAELSAAVNKSELVDVILPLFIESLEEGDASAPSLLRLRLLDAVSRMASLGFEKSYRETVVLMTRSYLNKLSSVGSAESKTEAPEATTERVETLPAGFLLIATGLTTDRLRADYRHRLLSLCSDVGLAAESKNGRSGADFLGPLLPAVAAVCSDFDPTSNVEPSVLKLFRNLWFYVALFGLAPPIQKTQVTTKSVSSTLNSVGGTGTISLQAVNGPYMWNVEWSAAVNRIAQGTPPLVVSSVKWLEDELELNALHNPGSRQGSGNEKAALAQRTALSAALGGRVDVTSMTTISEYGLNNKLFIALAVDKQLKFNLPLVCLISSHVSRAFCLGWYSLPCSLTHVHFVCPHSTMTGMGMPFSYLFTGVKATYLLAVAFLEIIRFSSNGGVLNGGTTMDATRSAFTCVFEYLKTPNLMPAVFQCLTAIVHRAFETAVSSMEDRVSEIGREAEGRDSVLTMHTCFLIKSLSQREDHIRDIAENLLTQLRDRFPQVLWDSSCLDSLLFSFLDDPSSAVINDPAWTSTVRSLYQRIVREWIIKSLSNAPCTSQGLLQDKLCKANNWQRAQPTIDVVLLLSEIRIGTGKNDNGSTQTGNIPAVLAAAAASSGANLKVSESFNLEIISSGKCNQAAATVKCNHAGEIAGMRRLYNSIGGFQSSTTPTGFGLGAGLQRIISGAFPQQPQAEDDSFNGMLLNKFVRLLQQFVNIAEKGGEVVRSEFRETCSQATVLLLSNLSSGSKSNVEGFSQLLRLLCWCPAYISTHDAMETGVFIWTWLVSAAPQLGALVLAELVDAWLWTIDTKRGLFASEARYCGPAAKLRPHLAHGEPESQPQIDLLEQIIAHRLWLGFLIDRFEAVRHQSVEQLLLLGRMLQGTTKLPWNFSHHPAATGTFFTLMHLGLKYCSCQFQGNLQKFQLGLQLLEDRIYRAALGWFAYEPEWYDTNYTNFTQCEAQSVTLFVHYLSNIKGDAVQLGSKGNGQENGNSLADVNDLYHPVWGQMENYAVGREKRRQLLLMLCQHEGDRLEVWAQPTNTKETSSRPKISSDKWIEHARTAFAVDPRIALSVASRFPTNTFVKTEVTQLVQAHIMDVRNIPEALPYFITPKAVDDNSVLLQQLPHWAPCSITQALEFLTPAYKGHPRVMAYVLRVLESYPPERVTFFMPQLVQTLRHDDGKLVEGYLLRAAQRSDIFAHILIWHLQGETVPEAGKDPTSVKNGSFLELLPAVRQHIIDGFNPKALDIFKREFDFFDKVTSISGVLYPLPKEERRAGIKRELEKIELDGEDLYLPTATTKLVTGIQVDSGIPLQSAAKVPIMITFNVVDRDGDRSDVKPQACIFKVGDDCRQDVLALQVIALLRDIFEAIGLNLYLFPYGVLPTGPERGIIEVVPNTRSRSQMGETTDGGLLEIFQQDYGPVGSASFEAARQNFIISSAGYAVASLLLQPKDRHNGNLLFDNAGRLVHIDFGFILETSPGGNMRFESAHFKLSHEMTQLLDPSGVMKSDTWNQFLRLCVKGYLAARRHMEGIITTVSLMLDSGLPCFSRGDPIGNLRKRFHPEMSEREAANFMTHVCKDAYNKWTTAGYDLIQYLQQGIEK</sequence>
<dbReference type="SUPFAM" id="SSF48371">
    <property type="entry name" value="ARM repeat"/>
    <property type="match status" value="2"/>
</dbReference>
<evidence type="ECO:0000256" key="3">
    <source>
        <dbReference type="ARBA" id="ARBA00012169"/>
    </source>
</evidence>
<dbReference type="EMBL" id="JAMSHJ010000005">
    <property type="protein sequence ID" value="KAI5402556.1"/>
    <property type="molecule type" value="Genomic_DNA"/>
</dbReference>
<feature type="domain" description="PIK helical" evidence="9">
    <location>
        <begin position="1560"/>
        <end position="1737"/>
    </location>
</feature>
<dbReference type="PROSITE" id="PS50290">
    <property type="entry name" value="PI3_4_KINASE_3"/>
    <property type="match status" value="1"/>
</dbReference>
<feature type="compositionally biased region" description="Low complexity" evidence="7">
    <location>
        <begin position="187"/>
        <end position="209"/>
    </location>
</feature>
<keyword evidence="4" id="KW-0808">Transferase</keyword>
<comment type="subcellular location">
    <subcellularLocation>
        <location evidence="1">Membrane</location>
        <topology evidence="1">Peripheral membrane protein</topology>
        <orientation evidence="1">Cytoplasmic side</orientation>
    </subcellularLocation>
</comment>
<evidence type="ECO:0000256" key="5">
    <source>
        <dbReference type="ARBA" id="ARBA00022777"/>
    </source>
</evidence>
<keyword evidence="11" id="KW-1185">Reference proteome</keyword>
<dbReference type="InterPro" id="IPR001263">
    <property type="entry name" value="PI3K_accessory_dom"/>
</dbReference>
<keyword evidence="6" id="KW-0472">Membrane</keyword>
<evidence type="ECO:0000256" key="7">
    <source>
        <dbReference type="SAM" id="MobiDB-lite"/>
    </source>
</evidence>
<dbReference type="GO" id="GO:0004430">
    <property type="term" value="F:1-phosphatidylinositol 4-kinase activity"/>
    <property type="evidence" value="ECO:0007669"/>
    <property type="project" value="UniProtKB-EC"/>
</dbReference>
<comment type="caution">
    <text evidence="10">The sequence shown here is derived from an EMBL/GenBank/DDBJ whole genome shotgun (WGS) entry which is preliminary data.</text>
</comment>
<evidence type="ECO:0000256" key="2">
    <source>
        <dbReference type="ARBA" id="ARBA00006209"/>
    </source>
</evidence>
<dbReference type="PROSITE" id="PS51545">
    <property type="entry name" value="PIK_HELICAL"/>
    <property type="match status" value="1"/>
</dbReference>
<dbReference type="CDD" id="cd05167">
    <property type="entry name" value="PI4Kc_III_alpha"/>
    <property type="match status" value="1"/>
</dbReference>
<dbReference type="GO" id="GO:0005886">
    <property type="term" value="C:plasma membrane"/>
    <property type="evidence" value="ECO:0007669"/>
    <property type="project" value="TreeGrafter"/>
</dbReference>
<dbReference type="InterPro" id="IPR036940">
    <property type="entry name" value="PI3/4_kinase_cat_sf"/>
</dbReference>
<dbReference type="Pfam" id="PF19274">
    <property type="entry name" value="PI4K_N"/>
    <property type="match status" value="2"/>
</dbReference>
<protein>
    <recommendedName>
        <fullName evidence="3">1-phosphatidylinositol 4-kinase</fullName>
        <ecNumber evidence="3">2.7.1.67</ecNumber>
    </recommendedName>
</protein>
<feature type="domain" description="PI3K/PI4K catalytic" evidence="8">
    <location>
        <begin position="1811"/>
        <end position="2089"/>
    </location>
</feature>
<dbReference type="InterPro" id="IPR011009">
    <property type="entry name" value="Kinase-like_dom_sf"/>
</dbReference>
<gene>
    <name evidence="10" type="ORF">KIW84_050239</name>
</gene>
<evidence type="ECO:0000313" key="11">
    <source>
        <dbReference type="Proteomes" id="UP001058974"/>
    </source>
</evidence>
<evidence type="ECO:0000259" key="8">
    <source>
        <dbReference type="PROSITE" id="PS50290"/>
    </source>
</evidence>
<evidence type="ECO:0000259" key="9">
    <source>
        <dbReference type="PROSITE" id="PS51545"/>
    </source>
</evidence>
<dbReference type="Pfam" id="PF00613">
    <property type="entry name" value="PI3Ka"/>
    <property type="match status" value="1"/>
</dbReference>
<evidence type="ECO:0000256" key="6">
    <source>
        <dbReference type="ARBA" id="ARBA00023136"/>
    </source>
</evidence>
<dbReference type="Proteomes" id="UP001058974">
    <property type="component" value="Chromosome 5"/>
</dbReference>
<accession>A0A9D4WL42</accession>
<keyword evidence="5" id="KW-0418">Kinase</keyword>
<dbReference type="Gramene" id="Psat05G0023900-T1">
    <property type="protein sequence ID" value="KAI5402556.1"/>
    <property type="gene ID" value="KIW84_050239"/>
</dbReference>
<reference evidence="10 11" key="1">
    <citation type="journal article" date="2022" name="Nat. Genet.">
        <title>Improved pea reference genome and pan-genome highlight genomic features and evolutionary characteristics.</title>
        <authorList>
            <person name="Yang T."/>
            <person name="Liu R."/>
            <person name="Luo Y."/>
            <person name="Hu S."/>
            <person name="Wang D."/>
            <person name="Wang C."/>
            <person name="Pandey M.K."/>
            <person name="Ge S."/>
            <person name="Xu Q."/>
            <person name="Li N."/>
            <person name="Li G."/>
            <person name="Huang Y."/>
            <person name="Saxena R.K."/>
            <person name="Ji Y."/>
            <person name="Li M."/>
            <person name="Yan X."/>
            <person name="He Y."/>
            <person name="Liu Y."/>
            <person name="Wang X."/>
            <person name="Xiang C."/>
            <person name="Varshney R.K."/>
            <person name="Ding H."/>
            <person name="Gao S."/>
            <person name="Zong X."/>
        </authorList>
    </citation>
    <scope>NUCLEOTIDE SEQUENCE [LARGE SCALE GENOMIC DNA]</scope>
    <source>
        <strain evidence="10 11">cv. Zhongwan 6</strain>
    </source>
</reference>
<dbReference type="Gene3D" id="3.30.1010.10">
    <property type="entry name" value="Phosphatidylinositol 3-kinase Catalytic Subunit, Chain A, domain 4"/>
    <property type="match status" value="1"/>
</dbReference>
<dbReference type="GO" id="GO:0046854">
    <property type="term" value="P:phosphatidylinositol phosphate biosynthetic process"/>
    <property type="evidence" value="ECO:0007669"/>
    <property type="project" value="InterPro"/>
</dbReference>
<dbReference type="SMART" id="SM00146">
    <property type="entry name" value="PI3Kc"/>
    <property type="match status" value="1"/>
</dbReference>
<feature type="compositionally biased region" description="Low complexity" evidence="7">
    <location>
        <begin position="216"/>
        <end position="236"/>
    </location>
</feature>
<dbReference type="FunFam" id="1.10.1070.11:FF:000012">
    <property type="entry name" value="Phosphatidylinositol 4-kinase alpha 1"/>
    <property type="match status" value="1"/>
</dbReference>
<organism evidence="10 11">
    <name type="scientific">Pisum sativum</name>
    <name type="common">Garden pea</name>
    <name type="synonym">Lathyrus oleraceus</name>
    <dbReference type="NCBI Taxonomy" id="3888"/>
    <lineage>
        <taxon>Eukaryota</taxon>
        <taxon>Viridiplantae</taxon>
        <taxon>Streptophyta</taxon>
        <taxon>Embryophyta</taxon>
        <taxon>Tracheophyta</taxon>
        <taxon>Spermatophyta</taxon>
        <taxon>Magnoliopsida</taxon>
        <taxon>eudicotyledons</taxon>
        <taxon>Gunneridae</taxon>
        <taxon>Pentapetalae</taxon>
        <taxon>rosids</taxon>
        <taxon>fabids</taxon>
        <taxon>Fabales</taxon>
        <taxon>Fabaceae</taxon>
        <taxon>Papilionoideae</taxon>
        <taxon>50 kb inversion clade</taxon>
        <taxon>NPAAA clade</taxon>
        <taxon>Hologalegina</taxon>
        <taxon>IRL clade</taxon>
        <taxon>Fabeae</taxon>
        <taxon>Lathyrus</taxon>
    </lineage>
</organism>
<dbReference type="InterPro" id="IPR042236">
    <property type="entry name" value="PI3K_accessory_sf"/>
</dbReference>
<dbReference type="GO" id="GO:0005737">
    <property type="term" value="C:cytoplasm"/>
    <property type="evidence" value="ECO:0007669"/>
    <property type="project" value="TreeGrafter"/>
</dbReference>
<dbReference type="PROSITE" id="PS00915">
    <property type="entry name" value="PI3_4_KINASE_1"/>
    <property type="match status" value="1"/>
</dbReference>
<dbReference type="Gene3D" id="1.10.1070.11">
    <property type="entry name" value="Phosphatidylinositol 3-/4-kinase, catalytic domain"/>
    <property type="match status" value="1"/>
</dbReference>
<evidence type="ECO:0000313" key="10">
    <source>
        <dbReference type="EMBL" id="KAI5402556.1"/>
    </source>
</evidence>
<dbReference type="GO" id="GO:0048015">
    <property type="term" value="P:phosphatidylinositol-mediated signaling"/>
    <property type="evidence" value="ECO:0007669"/>
    <property type="project" value="TreeGrafter"/>
</dbReference>
<feature type="region of interest" description="Disordered" evidence="7">
    <location>
        <begin position="180"/>
        <end position="241"/>
    </location>
</feature>
<dbReference type="InterPro" id="IPR018936">
    <property type="entry name" value="PI3/4_kinase_CS"/>
</dbReference>
<dbReference type="SMART" id="SM00145">
    <property type="entry name" value="PI3Ka"/>
    <property type="match status" value="1"/>
</dbReference>
<dbReference type="SUPFAM" id="SSF56112">
    <property type="entry name" value="Protein kinase-like (PK-like)"/>
    <property type="match status" value="1"/>
</dbReference>
<name>A0A9D4WL42_PEA</name>
<comment type="similarity">
    <text evidence="2">Belongs to the PI3/PI4-kinase family. Type III PI4K subfamily.</text>
</comment>
<dbReference type="PANTHER" id="PTHR10048">
    <property type="entry name" value="PHOSPHATIDYLINOSITOL KINASE"/>
    <property type="match status" value="1"/>
</dbReference>